<reference evidence="1 2" key="1">
    <citation type="journal article" date="2013" name="Genome Announc.">
        <title>Whole-Genome Shotgun Assembly and Analysis of the Genome of Streptomyces mobaraensis DSM 40847, a Strain for Industrial Production of Microbial Transglutaminase.</title>
        <authorList>
            <person name="Yang H."/>
            <person name="He T."/>
            <person name="Wu W."/>
            <person name="Zhu W."/>
            <person name="Lu B."/>
            <person name="Sun W."/>
        </authorList>
    </citation>
    <scope>NUCLEOTIDE SEQUENCE [LARGE SCALE GENOMIC DNA]</scope>
    <source>
        <strain evidence="1 2">DSM 40847</strain>
    </source>
</reference>
<name>M3CE49_STRM1</name>
<evidence type="ECO:0000313" key="1">
    <source>
        <dbReference type="EMBL" id="EMF02352.1"/>
    </source>
</evidence>
<accession>M3CE49</accession>
<gene>
    <name evidence="1" type="ORF">H340_00849</name>
</gene>
<comment type="caution">
    <text evidence="1">The sequence shown here is derived from an EMBL/GenBank/DDBJ whole genome shotgun (WGS) entry which is preliminary data.</text>
</comment>
<evidence type="ECO:0000313" key="2">
    <source>
        <dbReference type="Proteomes" id="UP000011740"/>
    </source>
</evidence>
<sequence>MSKPIYTPPNADAGWFKSSYSASNSNCVEMSMLMPNIDIAIRDSKEPRRPFLRVTERAWSRFISELKRNPSLSSAVTA</sequence>
<proteinExistence type="predicted"/>
<protein>
    <submittedName>
        <fullName evidence="1">Uncharacterized protein</fullName>
    </submittedName>
</protein>
<dbReference type="Pfam" id="PF04149">
    <property type="entry name" value="DUF397"/>
    <property type="match status" value="1"/>
</dbReference>
<dbReference type="Proteomes" id="UP000011740">
    <property type="component" value="Unassembled WGS sequence"/>
</dbReference>
<dbReference type="InterPro" id="IPR007278">
    <property type="entry name" value="DUF397"/>
</dbReference>
<dbReference type="AlphaFoldDB" id="M3CE49"/>
<organism evidence="1 2">
    <name type="scientific">Streptomyces mobaraensis (strain ATCC 29032 / DSM 40847 / JCM 4168 / NBRC 13819 / NCIMB 11159 / IPCR 16-22)</name>
    <dbReference type="NCBI Taxonomy" id="1223523"/>
    <lineage>
        <taxon>Bacteria</taxon>
        <taxon>Bacillati</taxon>
        <taxon>Actinomycetota</taxon>
        <taxon>Actinomycetes</taxon>
        <taxon>Kitasatosporales</taxon>
        <taxon>Streptomycetaceae</taxon>
        <taxon>Streptomyces</taxon>
    </lineage>
</organism>
<dbReference type="EMBL" id="AORZ01000002">
    <property type="protein sequence ID" value="EMF02352.1"/>
    <property type="molecule type" value="Genomic_DNA"/>
</dbReference>
<dbReference type="RefSeq" id="WP_004937847.1">
    <property type="nucleotide sequence ID" value="NZ_AORZ01000002.1"/>
</dbReference>